<dbReference type="Pfam" id="PF01328">
    <property type="entry name" value="Peroxidase_2"/>
    <property type="match status" value="1"/>
</dbReference>
<feature type="transmembrane region" description="Helical" evidence="1">
    <location>
        <begin position="425"/>
        <end position="449"/>
    </location>
</feature>
<evidence type="ECO:0000313" key="3">
    <source>
        <dbReference type="EMBL" id="THU88142.1"/>
    </source>
</evidence>
<feature type="domain" description="Heme haloperoxidase family profile" evidence="2">
    <location>
        <begin position="71"/>
        <end position="353"/>
    </location>
</feature>
<gene>
    <name evidence="3" type="ORF">K435DRAFT_317612</name>
</gene>
<feature type="transmembrane region" description="Helical" evidence="1">
    <location>
        <begin position="150"/>
        <end position="171"/>
    </location>
</feature>
<evidence type="ECO:0000259" key="2">
    <source>
        <dbReference type="PROSITE" id="PS51405"/>
    </source>
</evidence>
<sequence>MGYHSSLSIQPRLKQGLLDVVKRSKEIRTVQYGEDTSISSASIAVNDHPRLGPHHHTKGKTCPILESRNQSEPAYCPTQESGVRSVCRALNTMANHGYVIISRNGCDLSFYDIHSGRMACYGLSSILAFVLTIGGSLLIKRSPIRLPPWFPCYCLSSTLAFVLTIGGFLLIRQSPICFTSRFPFGTVGRPTVNRSKPGRSRGEISPVWRLLLPRDWGGSTNFWSRDGTPRPNNSPETFKFGRPAAYRCNRKSGRRVDPIWFLHHLDWGSSVRWATYRRTRRLSKRRSEDFYDWINSLGNSWSSSPPGAFQNSSDFQINGSTLVSCERHYTTTNNYNHPMGPGNGGVSPEELLARNQQILELQHMIIQLQENDLNMKRSMLNLEQKLDRLQSRLPPGPEPPPEFHTYCNHNDCRSSPSSTPYTSTILRLIFILTMITILMEARLTVPLIYDILRLTFTLTTTVIITGVRLLDILINLIVRL</sequence>
<dbReference type="GO" id="GO:0004601">
    <property type="term" value="F:peroxidase activity"/>
    <property type="evidence" value="ECO:0007669"/>
    <property type="project" value="InterPro"/>
</dbReference>
<dbReference type="PROSITE" id="PS51405">
    <property type="entry name" value="HEME_HALOPEROXIDASE"/>
    <property type="match status" value="1"/>
</dbReference>
<feature type="transmembrane region" description="Helical" evidence="1">
    <location>
        <begin position="118"/>
        <end position="138"/>
    </location>
</feature>
<dbReference type="InterPro" id="IPR000028">
    <property type="entry name" value="Chloroperoxidase"/>
</dbReference>
<accession>A0A4S8LGH4</accession>
<dbReference type="Gene3D" id="1.10.489.10">
    <property type="entry name" value="Chloroperoxidase-like"/>
    <property type="match status" value="1"/>
</dbReference>
<keyword evidence="4" id="KW-1185">Reference proteome</keyword>
<name>A0A4S8LGH4_DENBC</name>
<keyword evidence="1" id="KW-1133">Transmembrane helix</keyword>
<dbReference type="AlphaFoldDB" id="A0A4S8LGH4"/>
<dbReference type="SUPFAM" id="SSF47571">
    <property type="entry name" value="Cloroperoxidase"/>
    <property type="match status" value="1"/>
</dbReference>
<reference evidence="3 4" key="1">
    <citation type="journal article" date="2019" name="Nat. Ecol. Evol.">
        <title>Megaphylogeny resolves global patterns of mushroom evolution.</title>
        <authorList>
            <person name="Varga T."/>
            <person name="Krizsan K."/>
            <person name="Foldi C."/>
            <person name="Dima B."/>
            <person name="Sanchez-Garcia M."/>
            <person name="Sanchez-Ramirez S."/>
            <person name="Szollosi G.J."/>
            <person name="Szarkandi J.G."/>
            <person name="Papp V."/>
            <person name="Albert L."/>
            <person name="Andreopoulos W."/>
            <person name="Angelini C."/>
            <person name="Antonin V."/>
            <person name="Barry K.W."/>
            <person name="Bougher N.L."/>
            <person name="Buchanan P."/>
            <person name="Buyck B."/>
            <person name="Bense V."/>
            <person name="Catcheside P."/>
            <person name="Chovatia M."/>
            <person name="Cooper J."/>
            <person name="Damon W."/>
            <person name="Desjardin D."/>
            <person name="Finy P."/>
            <person name="Geml J."/>
            <person name="Haridas S."/>
            <person name="Hughes K."/>
            <person name="Justo A."/>
            <person name="Karasinski D."/>
            <person name="Kautmanova I."/>
            <person name="Kiss B."/>
            <person name="Kocsube S."/>
            <person name="Kotiranta H."/>
            <person name="LaButti K.M."/>
            <person name="Lechner B.E."/>
            <person name="Liimatainen K."/>
            <person name="Lipzen A."/>
            <person name="Lukacs Z."/>
            <person name="Mihaltcheva S."/>
            <person name="Morgado L.N."/>
            <person name="Niskanen T."/>
            <person name="Noordeloos M.E."/>
            <person name="Ohm R.A."/>
            <person name="Ortiz-Santana B."/>
            <person name="Ovrebo C."/>
            <person name="Racz N."/>
            <person name="Riley R."/>
            <person name="Savchenko A."/>
            <person name="Shiryaev A."/>
            <person name="Soop K."/>
            <person name="Spirin V."/>
            <person name="Szebenyi C."/>
            <person name="Tomsovsky M."/>
            <person name="Tulloss R.E."/>
            <person name="Uehling J."/>
            <person name="Grigoriev I.V."/>
            <person name="Vagvolgyi C."/>
            <person name="Papp T."/>
            <person name="Martin F.M."/>
            <person name="Miettinen O."/>
            <person name="Hibbett D.S."/>
            <person name="Nagy L.G."/>
        </authorList>
    </citation>
    <scope>NUCLEOTIDE SEQUENCE [LARGE SCALE GENOMIC DNA]</scope>
    <source>
        <strain evidence="3 4">CBS 962.96</strain>
    </source>
</reference>
<dbReference type="Proteomes" id="UP000297245">
    <property type="component" value="Unassembled WGS sequence"/>
</dbReference>
<evidence type="ECO:0000313" key="4">
    <source>
        <dbReference type="Proteomes" id="UP000297245"/>
    </source>
</evidence>
<dbReference type="InterPro" id="IPR036851">
    <property type="entry name" value="Chloroperoxidase-like_sf"/>
</dbReference>
<feature type="transmembrane region" description="Helical" evidence="1">
    <location>
        <begin position="455"/>
        <end position="478"/>
    </location>
</feature>
<keyword evidence="1" id="KW-0472">Membrane</keyword>
<dbReference type="EMBL" id="ML179420">
    <property type="protein sequence ID" value="THU88142.1"/>
    <property type="molecule type" value="Genomic_DNA"/>
</dbReference>
<organism evidence="3 4">
    <name type="scientific">Dendrothele bispora (strain CBS 962.96)</name>
    <dbReference type="NCBI Taxonomy" id="1314807"/>
    <lineage>
        <taxon>Eukaryota</taxon>
        <taxon>Fungi</taxon>
        <taxon>Dikarya</taxon>
        <taxon>Basidiomycota</taxon>
        <taxon>Agaricomycotina</taxon>
        <taxon>Agaricomycetes</taxon>
        <taxon>Agaricomycetidae</taxon>
        <taxon>Agaricales</taxon>
        <taxon>Agaricales incertae sedis</taxon>
        <taxon>Dendrothele</taxon>
    </lineage>
</organism>
<keyword evidence="1" id="KW-0812">Transmembrane</keyword>
<protein>
    <recommendedName>
        <fullName evidence="2">Heme haloperoxidase family profile domain-containing protein</fullName>
    </recommendedName>
</protein>
<dbReference type="OrthoDB" id="407298at2759"/>
<proteinExistence type="predicted"/>
<evidence type="ECO:0000256" key="1">
    <source>
        <dbReference type="SAM" id="Phobius"/>
    </source>
</evidence>